<dbReference type="SUPFAM" id="SSF51182">
    <property type="entry name" value="RmlC-like cupins"/>
    <property type="match status" value="1"/>
</dbReference>
<dbReference type="EMBL" id="QFQD01000005">
    <property type="protein sequence ID" value="PZQ85069.1"/>
    <property type="molecule type" value="Genomic_DNA"/>
</dbReference>
<dbReference type="Gene3D" id="2.60.120.10">
    <property type="entry name" value="Jelly Rolls"/>
    <property type="match status" value="1"/>
</dbReference>
<dbReference type="InterPro" id="IPR011051">
    <property type="entry name" value="RmlC_Cupin_sf"/>
</dbReference>
<dbReference type="AlphaFoldDB" id="A0A2W5R8E8"/>
<dbReference type="InterPro" id="IPR041916">
    <property type="entry name" value="Anti_sigma_zinc_sf"/>
</dbReference>
<sequence>MNAVSPINHHPSDETLLRHAAGRLPAGASVVIATHLEGCPTCRARFASFAAMGGRLVEDAPPELMAPNALAEAMARIDALEAAPPVPRPARVARHAVALDLPRALRRCDVGRWRWFGPGVRISRVTLPEAPAARLTLLRVGAGRALPEHGHSGLEFTQVLSGSFTDEFGTFRPGDLAEMDSEVEHQPIVDKDGECICLAAFDGEMVLSGLFGRLMQPFVRL</sequence>
<comment type="caution">
    <text evidence="2">The sequence shown here is derived from an EMBL/GenBank/DDBJ whole genome shotgun (WGS) entry which is preliminary data.</text>
</comment>
<dbReference type="Gene3D" id="1.10.10.1320">
    <property type="entry name" value="Anti-sigma factor, zinc-finger domain"/>
    <property type="match status" value="1"/>
</dbReference>
<reference evidence="2 3" key="1">
    <citation type="submission" date="2017-08" db="EMBL/GenBank/DDBJ databases">
        <title>Infants hospitalized years apart are colonized by the same room-sourced microbial strains.</title>
        <authorList>
            <person name="Brooks B."/>
            <person name="Olm M.R."/>
            <person name="Firek B.A."/>
            <person name="Baker R."/>
            <person name="Thomas B.C."/>
            <person name="Morowitz M.J."/>
            <person name="Banfield J.F."/>
        </authorList>
    </citation>
    <scope>NUCLEOTIDE SEQUENCE [LARGE SCALE GENOMIC DNA]</scope>
    <source>
        <strain evidence="2">S2_005_001_R2_27</strain>
    </source>
</reference>
<gene>
    <name evidence="2" type="ORF">DI549_02735</name>
</gene>
<feature type="domain" description="ChrR-like cupin" evidence="1">
    <location>
        <begin position="106"/>
        <end position="198"/>
    </location>
</feature>
<evidence type="ECO:0000259" key="1">
    <source>
        <dbReference type="Pfam" id="PF12973"/>
    </source>
</evidence>
<protein>
    <submittedName>
        <fullName evidence="2">Transcriptional regulator</fullName>
    </submittedName>
</protein>
<organism evidence="2 3">
    <name type="scientific">Ancylobacter novellus</name>
    <name type="common">Thiobacillus novellus</name>
    <dbReference type="NCBI Taxonomy" id="921"/>
    <lineage>
        <taxon>Bacteria</taxon>
        <taxon>Pseudomonadati</taxon>
        <taxon>Pseudomonadota</taxon>
        <taxon>Alphaproteobacteria</taxon>
        <taxon>Hyphomicrobiales</taxon>
        <taxon>Xanthobacteraceae</taxon>
        <taxon>Ancylobacter</taxon>
    </lineage>
</organism>
<proteinExistence type="predicted"/>
<dbReference type="CDD" id="cd20301">
    <property type="entry name" value="cupin_ChrR"/>
    <property type="match status" value="1"/>
</dbReference>
<dbReference type="NCBIfam" id="TIGR02451">
    <property type="entry name" value="anti_sig_ChrR"/>
    <property type="match status" value="1"/>
</dbReference>
<accession>A0A2W5R8E8</accession>
<evidence type="ECO:0000313" key="3">
    <source>
        <dbReference type="Proteomes" id="UP000248887"/>
    </source>
</evidence>
<evidence type="ECO:0000313" key="2">
    <source>
        <dbReference type="EMBL" id="PZQ85069.1"/>
    </source>
</evidence>
<dbReference type="Pfam" id="PF12973">
    <property type="entry name" value="Cupin_7"/>
    <property type="match status" value="1"/>
</dbReference>
<dbReference type="InterPro" id="IPR025979">
    <property type="entry name" value="ChrR-like_cupin_dom"/>
</dbReference>
<name>A0A2W5R8E8_ANCNO</name>
<dbReference type="InterPro" id="IPR012807">
    <property type="entry name" value="Anti-sigma_ChrR"/>
</dbReference>
<dbReference type="InterPro" id="IPR014710">
    <property type="entry name" value="RmlC-like_jellyroll"/>
</dbReference>
<dbReference type="Proteomes" id="UP000248887">
    <property type="component" value="Unassembled WGS sequence"/>
</dbReference>